<dbReference type="Gene3D" id="3.40.1090.10">
    <property type="entry name" value="Cytosolic phospholipase A2 catalytic domain"/>
    <property type="match status" value="1"/>
</dbReference>
<sequence length="543" mass="57316">MLSMANLGALSLLLSTALAASAYGPVSAPCPATSLVRSADEGVSSDEAAYIAARKPIAQAALLSWLTKTNAAYSNSSSSDLPTIGLTVSGGGYRSMLTGAGVIKGMDSRDSNTSTSGLYQALSYQAGLSGGSWLLSSLAGNDWPTVSSLRDGLWSEMLEKTLFLADTADGGSIDVAGDLAAKAAAGFDVTLTDAWARLLSYQFLLGDDGGVDKTLSGLADNSHFAARQVPFPIITALGVKTWEGACDPAADATQYEFTPYEFGSWDSGVAAFTPTKYLGSSIVDGVASGNNNSCVTRFDNLGFVFGTSSSLFNAVCLPVNINQTQLGEHLAGFVSDLHELATDDLFALYPNPFRQSSSSETVTTGQEKLHLVDGGLSNQNNPLWPLLHRGPDLIDVLIVNDNSADTDDNWPNGTEIRNTWTQAQAQLGEGKNRLPEIPTPDVFVAEGLNKRPVFFGCNATTSEELLTVVWLPNNNFTYASNVATLKLQYEPAETSDMIANGQEVATQGGDARWPACLACGIMVKSGESLPEECDACLAEYCYN</sequence>
<dbReference type="InterPro" id="IPR002642">
    <property type="entry name" value="LysoPLipase_cat_dom"/>
</dbReference>
<evidence type="ECO:0000256" key="7">
    <source>
        <dbReference type="ARBA" id="ARBA00023180"/>
    </source>
</evidence>
<organism evidence="11 12">
    <name type="scientific">Diplodia seriata</name>
    <dbReference type="NCBI Taxonomy" id="420778"/>
    <lineage>
        <taxon>Eukaryota</taxon>
        <taxon>Fungi</taxon>
        <taxon>Dikarya</taxon>
        <taxon>Ascomycota</taxon>
        <taxon>Pezizomycotina</taxon>
        <taxon>Dothideomycetes</taxon>
        <taxon>Dothideomycetes incertae sedis</taxon>
        <taxon>Botryosphaeriales</taxon>
        <taxon>Botryosphaeriaceae</taxon>
        <taxon>Diplodia</taxon>
    </lineage>
</organism>
<comment type="similarity">
    <text evidence="1 9">Belongs to the lysophospholipase family.</text>
</comment>
<evidence type="ECO:0000256" key="5">
    <source>
        <dbReference type="ARBA" id="ARBA00022963"/>
    </source>
</evidence>
<dbReference type="InterPro" id="IPR016035">
    <property type="entry name" value="Acyl_Trfase/lysoPLipase"/>
</dbReference>
<evidence type="ECO:0000256" key="8">
    <source>
        <dbReference type="PROSITE-ProRule" id="PRU00555"/>
    </source>
</evidence>
<evidence type="ECO:0000256" key="6">
    <source>
        <dbReference type="ARBA" id="ARBA00023098"/>
    </source>
</evidence>
<comment type="caution">
    <text evidence="11">The sequence shown here is derived from an EMBL/GenBank/DDBJ whole genome shotgun (WGS) entry which is preliminary data.</text>
</comment>
<dbReference type="PROSITE" id="PS51210">
    <property type="entry name" value="PLA2C"/>
    <property type="match status" value="1"/>
</dbReference>
<dbReference type="SMART" id="SM00022">
    <property type="entry name" value="PLAc"/>
    <property type="match status" value="1"/>
</dbReference>
<keyword evidence="3 9" id="KW-0732">Signal</keyword>
<dbReference type="GO" id="GO:0005829">
    <property type="term" value="C:cytosol"/>
    <property type="evidence" value="ECO:0007669"/>
    <property type="project" value="TreeGrafter"/>
</dbReference>
<evidence type="ECO:0000259" key="10">
    <source>
        <dbReference type="PROSITE" id="PS51210"/>
    </source>
</evidence>
<dbReference type="GO" id="GO:0046475">
    <property type="term" value="P:glycerophospholipid catabolic process"/>
    <property type="evidence" value="ECO:0007669"/>
    <property type="project" value="TreeGrafter"/>
</dbReference>
<dbReference type="PANTHER" id="PTHR10728:SF33">
    <property type="entry name" value="LYSOPHOSPHOLIPASE 1-RELATED"/>
    <property type="match status" value="1"/>
</dbReference>
<keyword evidence="5 8" id="KW-0442">Lipid degradation</keyword>
<evidence type="ECO:0000313" key="11">
    <source>
        <dbReference type="EMBL" id="OMP87987.1"/>
    </source>
</evidence>
<evidence type="ECO:0000256" key="4">
    <source>
        <dbReference type="ARBA" id="ARBA00022801"/>
    </source>
</evidence>
<evidence type="ECO:0000256" key="3">
    <source>
        <dbReference type="ARBA" id="ARBA00022729"/>
    </source>
</evidence>
<dbReference type="Pfam" id="PF01735">
    <property type="entry name" value="PLA2_B"/>
    <property type="match status" value="1"/>
</dbReference>
<name>A0A1S8BKG1_9PEZI</name>
<gene>
    <name evidence="11" type="ORF">BK809_0008081</name>
</gene>
<dbReference type="PANTHER" id="PTHR10728">
    <property type="entry name" value="CYTOSOLIC PHOSPHOLIPASE A2"/>
    <property type="match status" value="1"/>
</dbReference>
<dbReference type="GO" id="GO:0004623">
    <property type="term" value="F:phospholipase A2 activity"/>
    <property type="evidence" value="ECO:0007669"/>
    <property type="project" value="TreeGrafter"/>
</dbReference>
<dbReference type="AlphaFoldDB" id="A0A1S8BKG1"/>
<feature type="chain" id="PRO_5011811580" description="Lysophospholipase" evidence="9">
    <location>
        <begin position="20"/>
        <end position="543"/>
    </location>
</feature>
<dbReference type="Proteomes" id="UP000190776">
    <property type="component" value="Unassembled WGS sequence"/>
</dbReference>
<accession>A0A1S8BKG1</accession>
<dbReference type="SUPFAM" id="SSF52151">
    <property type="entry name" value="FabD/lysophospholipase-like"/>
    <property type="match status" value="1"/>
</dbReference>
<dbReference type="GO" id="GO:0004622">
    <property type="term" value="F:phosphatidylcholine lysophospholipase activity"/>
    <property type="evidence" value="ECO:0007669"/>
    <property type="project" value="UniProtKB-EC"/>
</dbReference>
<evidence type="ECO:0000256" key="9">
    <source>
        <dbReference type="RuleBase" id="RU362103"/>
    </source>
</evidence>
<dbReference type="OrthoDB" id="4084751at2759"/>
<evidence type="ECO:0000313" key="12">
    <source>
        <dbReference type="Proteomes" id="UP000190776"/>
    </source>
</evidence>
<evidence type="ECO:0000256" key="2">
    <source>
        <dbReference type="ARBA" id="ARBA00013274"/>
    </source>
</evidence>
<feature type="signal peptide" evidence="9">
    <location>
        <begin position="1"/>
        <end position="19"/>
    </location>
</feature>
<reference evidence="11 12" key="1">
    <citation type="submission" date="2017-01" db="EMBL/GenBank/DDBJ databases">
        <title>Draft genome sequence of Diplodia seriata F98.1, a fungal species involved in grapevine trunk diseases.</title>
        <authorList>
            <person name="Robert-Siegwald G."/>
            <person name="Vallet J."/>
            <person name="Abou-Mansour E."/>
            <person name="Xu J."/>
            <person name="Rey P."/>
            <person name="Bertsch C."/>
            <person name="Rego C."/>
            <person name="Larignon P."/>
            <person name="Fontaine F."/>
            <person name="Lebrun M.-H."/>
        </authorList>
    </citation>
    <scope>NUCLEOTIDE SEQUENCE [LARGE SCALE GENOMIC DNA]</scope>
    <source>
        <strain evidence="11 12">F98.1</strain>
    </source>
</reference>
<keyword evidence="6 8" id="KW-0443">Lipid metabolism</keyword>
<protein>
    <recommendedName>
        <fullName evidence="2 9">Lysophospholipase</fullName>
        <ecNumber evidence="2 9">3.1.1.5</ecNumber>
    </recommendedName>
</protein>
<proteinExistence type="inferred from homology"/>
<keyword evidence="7" id="KW-0325">Glycoprotein</keyword>
<evidence type="ECO:0000256" key="1">
    <source>
        <dbReference type="ARBA" id="ARBA00008780"/>
    </source>
</evidence>
<feature type="domain" description="PLA2c" evidence="10">
    <location>
        <begin position="29"/>
        <end position="543"/>
    </location>
</feature>
<dbReference type="STRING" id="420778.A0A1S8BKG1"/>
<keyword evidence="4 8" id="KW-0378">Hydrolase</keyword>
<dbReference type="EC" id="3.1.1.5" evidence="2 9"/>
<comment type="catalytic activity">
    <reaction evidence="9">
        <text>a 1-acyl-sn-glycero-3-phosphocholine + H2O = sn-glycerol 3-phosphocholine + a fatty acid + H(+)</text>
        <dbReference type="Rhea" id="RHEA:15177"/>
        <dbReference type="ChEBI" id="CHEBI:15377"/>
        <dbReference type="ChEBI" id="CHEBI:15378"/>
        <dbReference type="ChEBI" id="CHEBI:16870"/>
        <dbReference type="ChEBI" id="CHEBI:28868"/>
        <dbReference type="ChEBI" id="CHEBI:58168"/>
        <dbReference type="EC" id="3.1.1.5"/>
    </reaction>
</comment>
<dbReference type="EMBL" id="MSZU01000076">
    <property type="protein sequence ID" value="OMP87987.1"/>
    <property type="molecule type" value="Genomic_DNA"/>
</dbReference>
<dbReference type="GO" id="GO:0005783">
    <property type="term" value="C:endoplasmic reticulum"/>
    <property type="evidence" value="ECO:0007669"/>
    <property type="project" value="TreeGrafter"/>
</dbReference>